<dbReference type="InterPro" id="IPR011006">
    <property type="entry name" value="CheY-like_superfamily"/>
</dbReference>
<gene>
    <name evidence="6" type="ORF">GCM10009098_25990</name>
</gene>
<dbReference type="InterPro" id="IPR052048">
    <property type="entry name" value="ST_Response_Regulator"/>
</dbReference>
<dbReference type="SUPFAM" id="SSF47226">
    <property type="entry name" value="Histidine-containing phosphotransfer domain, HPT domain"/>
    <property type="match status" value="1"/>
</dbReference>
<dbReference type="Pfam" id="PF00072">
    <property type="entry name" value="Response_reg"/>
    <property type="match status" value="1"/>
</dbReference>
<evidence type="ECO:0000256" key="2">
    <source>
        <dbReference type="PROSITE-ProRule" id="PRU00110"/>
    </source>
</evidence>
<keyword evidence="1" id="KW-0902">Two-component regulatory system</keyword>
<evidence type="ECO:0008006" key="8">
    <source>
        <dbReference type="Google" id="ProtNLM"/>
    </source>
</evidence>
<dbReference type="Gene3D" id="3.40.50.2300">
    <property type="match status" value="1"/>
</dbReference>
<dbReference type="SMART" id="SM00448">
    <property type="entry name" value="REC"/>
    <property type="match status" value="1"/>
</dbReference>
<feature type="domain" description="Response regulatory" evidence="4">
    <location>
        <begin position="6"/>
        <end position="113"/>
    </location>
</feature>
<evidence type="ECO:0000259" key="4">
    <source>
        <dbReference type="PROSITE" id="PS50110"/>
    </source>
</evidence>
<dbReference type="SUPFAM" id="SSF52172">
    <property type="entry name" value="CheY-like"/>
    <property type="match status" value="1"/>
</dbReference>
<dbReference type="InterPro" id="IPR036641">
    <property type="entry name" value="HPT_dom_sf"/>
</dbReference>
<dbReference type="PROSITE" id="PS50894">
    <property type="entry name" value="HPT"/>
    <property type="match status" value="1"/>
</dbReference>
<evidence type="ECO:0000259" key="5">
    <source>
        <dbReference type="PROSITE" id="PS50894"/>
    </source>
</evidence>
<evidence type="ECO:0000256" key="1">
    <source>
        <dbReference type="ARBA" id="ARBA00023012"/>
    </source>
</evidence>
<dbReference type="Proteomes" id="UP001501169">
    <property type="component" value="Unassembled WGS sequence"/>
</dbReference>
<evidence type="ECO:0000313" key="7">
    <source>
        <dbReference type="Proteomes" id="UP001501169"/>
    </source>
</evidence>
<dbReference type="Gene3D" id="1.20.120.160">
    <property type="entry name" value="HPT domain"/>
    <property type="match status" value="1"/>
</dbReference>
<sequence>MSQTKQILIAEDDNFMRTLLEAQCRNLGMQTKAVPDGAEAVTEALSYQYDILLMDIQMPVCDGLTAMHMLRRLGYDRPIFAMSADDIADSGFNQVLPKPVDIQLLADLLQQTPQHKSVALVLDTELITLFYQNLRQLSVEFDNALTAGQRETLRQICHKIKGGAASFGEATLAELADKLQQQLLSDAPMDELKHSCQYFAEFIQQFGDRNA</sequence>
<dbReference type="PANTHER" id="PTHR43228:SF1">
    <property type="entry name" value="TWO-COMPONENT RESPONSE REGULATOR ARR22"/>
    <property type="match status" value="1"/>
</dbReference>
<dbReference type="RefSeq" id="WP_226767653.1">
    <property type="nucleotide sequence ID" value="NZ_BAAAEO010000004.1"/>
</dbReference>
<reference evidence="7" key="1">
    <citation type="journal article" date="2019" name="Int. J. Syst. Evol. Microbiol.">
        <title>The Global Catalogue of Microorganisms (GCM) 10K type strain sequencing project: providing services to taxonomists for standard genome sequencing and annotation.</title>
        <authorList>
            <consortium name="The Broad Institute Genomics Platform"/>
            <consortium name="The Broad Institute Genome Sequencing Center for Infectious Disease"/>
            <person name="Wu L."/>
            <person name="Ma J."/>
        </authorList>
    </citation>
    <scope>NUCLEOTIDE SEQUENCE [LARGE SCALE GENOMIC DNA]</scope>
    <source>
        <strain evidence="7">JCM 14331</strain>
    </source>
</reference>
<protein>
    <recommendedName>
        <fullName evidence="8">Response regulator</fullName>
    </recommendedName>
</protein>
<dbReference type="Pfam" id="PF01627">
    <property type="entry name" value="Hpt"/>
    <property type="match status" value="1"/>
</dbReference>
<accession>A0ABP3P3T4</accession>
<feature type="modified residue" description="Phosphohistidine" evidence="2">
    <location>
        <position position="158"/>
    </location>
</feature>
<comment type="caution">
    <text evidence="6">The sequence shown here is derived from an EMBL/GenBank/DDBJ whole genome shotgun (WGS) entry which is preliminary data.</text>
</comment>
<name>A0ABP3P3T4_9GAMM</name>
<feature type="modified residue" description="4-aspartylphosphate" evidence="3">
    <location>
        <position position="55"/>
    </location>
</feature>
<dbReference type="PANTHER" id="PTHR43228">
    <property type="entry name" value="TWO-COMPONENT RESPONSE REGULATOR"/>
    <property type="match status" value="1"/>
</dbReference>
<evidence type="ECO:0000313" key="6">
    <source>
        <dbReference type="EMBL" id="GAA0556903.1"/>
    </source>
</evidence>
<dbReference type="InterPro" id="IPR008207">
    <property type="entry name" value="Sig_transdc_His_kin_Hpt_dom"/>
</dbReference>
<keyword evidence="7" id="KW-1185">Reference proteome</keyword>
<dbReference type="CDD" id="cd17546">
    <property type="entry name" value="REC_hyHK_CKI1_RcsC-like"/>
    <property type="match status" value="1"/>
</dbReference>
<evidence type="ECO:0000256" key="3">
    <source>
        <dbReference type="PROSITE-ProRule" id="PRU00169"/>
    </source>
</evidence>
<dbReference type="PROSITE" id="PS50110">
    <property type="entry name" value="RESPONSE_REGULATORY"/>
    <property type="match status" value="1"/>
</dbReference>
<proteinExistence type="predicted"/>
<keyword evidence="3" id="KW-0597">Phosphoprotein</keyword>
<dbReference type="InterPro" id="IPR001789">
    <property type="entry name" value="Sig_transdc_resp-reg_receiver"/>
</dbReference>
<organism evidence="6 7">
    <name type="scientific">Rheinheimera aquimaris</name>
    <dbReference type="NCBI Taxonomy" id="412437"/>
    <lineage>
        <taxon>Bacteria</taxon>
        <taxon>Pseudomonadati</taxon>
        <taxon>Pseudomonadota</taxon>
        <taxon>Gammaproteobacteria</taxon>
        <taxon>Chromatiales</taxon>
        <taxon>Chromatiaceae</taxon>
        <taxon>Rheinheimera</taxon>
    </lineage>
</organism>
<feature type="domain" description="HPt" evidence="5">
    <location>
        <begin position="119"/>
        <end position="211"/>
    </location>
</feature>
<dbReference type="EMBL" id="BAAAEO010000004">
    <property type="protein sequence ID" value="GAA0556903.1"/>
    <property type="molecule type" value="Genomic_DNA"/>
</dbReference>